<gene>
    <name evidence="1" type="ORF">PRVXH_000314</name>
</gene>
<dbReference type="RefSeq" id="WP_353893564.1">
    <property type="nucleotide sequence ID" value="NZ_CP159485.1"/>
</dbReference>
<proteinExistence type="predicted"/>
<sequence>MCALDNHVEGEIKSWLGVAFDNKYKIELINAEFVGRFDTQE</sequence>
<organism evidence="1">
    <name type="scientific">Proteinivorax hydrogeniformans</name>
    <dbReference type="NCBI Taxonomy" id="1826727"/>
    <lineage>
        <taxon>Bacteria</taxon>
        <taxon>Bacillati</taxon>
        <taxon>Bacillota</taxon>
        <taxon>Clostridia</taxon>
        <taxon>Eubacteriales</taxon>
        <taxon>Proteinivoracaceae</taxon>
        <taxon>Proteinivorax</taxon>
    </lineage>
</organism>
<accession>A0AAU8HUF0</accession>
<name>A0AAU8HUF0_9FIRM</name>
<dbReference type="EMBL" id="CP159485">
    <property type="protein sequence ID" value="XCI29015.1"/>
    <property type="molecule type" value="Genomic_DNA"/>
</dbReference>
<reference evidence="1" key="1">
    <citation type="journal article" date="2018" name="Antonie Van Leeuwenhoek">
        <title>Proteinivorax hydrogeniformans sp. nov., an anaerobic, haloalkaliphilic bacterium fermenting proteinaceous compounds with high hydrogen production.</title>
        <authorList>
            <person name="Boltyanskaya Y."/>
            <person name="Detkova E."/>
            <person name="Pimenov N."/>
            <person name="Kevbrin V."/>
        </authorList>
    </citation>
    <scope>NUCLEOTIDE SEQUENCE</scope>
    <source>
        <strain evidence="1">Z-710</strain>
    </source>
</reference>
<dbReference type="AlphaFoldDB" id="A0AAU8HUF0"/>
<reference evidence="1" key="2">
    <citation type="submission" date="2024-06" db="EMBL/GenBank/DDBJ databases">
        <authorList>
            <person name="Petrova K.O."/>
            <person name="Toshchakov S.V."/>
            <person name="Boltjanskaja Y.V."/>
            <person name="Kevbrin V.V."/>
        </authorList>
    </citation>
    <scope>NUCLEOTIDE SEQUENCE</scope>
    <source>
        <strain evidence="1">Z-710</strain>
    </source>
</reference>
<protein>
    <submittedName>
        <fullName evidence="1">Uncharacterized protein</fullName>
    </submittedName>
</protein>
<evidence type="ECO:0000313" key="1">
    <source>
        <dbReference type="EMBL" id="XCI29015.1"/>
    </source>
</evidence>